<comment type="caution">
    <text evidence="5">The sequence shown here is derived from an EMBL/GenBank/DDBJ whole genome shotgun (WGS) entry which is preliminary data.</text>
</comment>
<keyword evidence="2" id="KW-0833">Ubl conjugation pathway</keyword>
<evidence type="ECO:0000259" key="4">
    <source>
        <dbReference type="PROSITE" id="PS50127"/>
    </source>
</evidence>
<sequence>MVLNGVVEKIPAVKLPLIAPTIDDGEFPMGLVIAPTEKDGSRGEKYGVVMESNDLAKIRSRKVNVRWIVNGNDDGVLEESVFDIRPHKVYSLYHRGTIVFPRNPSTSEFPSGVVTDVNVSHGKMVIIRSSDGAQDEVFPHEVQALERRAHWSFFTRSWIVDDLVVPPYQLELEYDPATKLVDVGEQKLNVLDIDNNNVDDPSSFATLWDEPSFELLGFAPVTHRYYNSTSKVFGKGFLQTVEKELESLKDKFNVPEGIWIRCYENRLDLLSVLMIGPTKTPYEDGIFLFDVQLQADFPASRPAVHYVSYTLEVHPLLSFDGNVCVSAIPWDFPEGSETPTSYIALFLSRLQALIFTPTPFFCSVKKKPEEDPVRSHIKARLYNQGVLIRVLDSAWNMLQNPHAPWERNIRNHFASIVPEKLFAIEKLLNLCNEEAAEDEDIPEYPVLPIPDGFKVAAQRRIEMFKKLINETQNLPTVQIMSLTDTTADSESHAVALNEATMDATRCLTPIAEITEPSSTSTFGGKHSTLTVHSDDPEHPPSLDSLKNVKQVLSNNNKKMVTTASSEVESEQENEKLDLKASN</sequence>
<dbReference type="PANTHER" id="PTHR46116:SF15">
    <property type="entry name" value="(E3-INDEPENDENT) E2 UBIQUITIN-CONJUGATING ENZYME"/>
    <property type="match status" value="1"/>
</dbReference>
<feature type="region of interest" description="Disordered" evidence="3">
    <location>
        <begin position="514"/>
        <end position="582"/>
    </location>
</feature>
<keyword evidence="1" id="KW-0808">Transferase</keyword>
<feature type="compositionally biased region" description="Basic and acidic residues" evidence="3">
    <location>
        <begin position="572"/>
        <end position="582"/>
    </location>
</feature>
<evidence type="ECO:0000256" key="3">
    <source>
        <dbReference type="SAM" id="MobiDB-lite"/>
    </source>
</evidence>
<dbReference type="Pfam" id="PF00179">
    <property type="entry name" value="UQ_con"/>
    <property type="match status" value="1"/>
</dbReference>
<evidence type="ECO:0000256" key="1">
    <source>
        <dbReference type="ARBA" id="ARBA00022679"/>
    </source>
</evidence>
<dbReference type="PROSITE" id="PS50127">
    <property type="entry name" value="UBC_2"/>
    <property type="match status" value="1"/>
</dbReference>
<name>A0ABP1RA96_9HEXA</name>
<evidence type="ECO:0000256" key="2">
    <source>
        <dbReference type="ARBA" id="ARBA00022786"/>
    </source>
</evidence>
<feature type="domain" description="UBC core" evidence="4">
    <location>
        <begin position="236"/>
        <end position="395"/>
    </location>
</feature>
<accession>A0ABP1RA96</accession>
<gene>
    <name evidence="5" type="ORF">ODALV1_LOCUS19934</name>
</gene>
<dbReference type="SUPFAM" id="SSF54495">
    <property type="entry name" value="UBC-like"/>
    <property type="match status" value="1"/>
</dbReference>
<organism evidence="5 6">
    <name type="scientific">Orchesella dallaii</name>
    <dbReference type="NCBI Taxonomy" id="48710"/>
    <lineage>
        <taxon>Eukaryota</taxon>
        <taxon>Metazoa</taxon>
        <taxon>Ecdysozoa</taxon>
        <taxon>Arthropoda</taxon>
        <taxon>Hexapoda</taxon>
        <taxon>Collembola</taxon>
        <taxon>Entomobryomorpha</taxon>
        <taxon>Entomobryoidea</taxon>
        <taxon>Orchesellidae</taxon>
        <taxon>Orchesellinae</taxon>
        <taxon>Orchesella</taxon>
    </lineage>
</organism>
<evidence type="ECO:0000313" key="6">
    <source>
        <dbReference type="Proteomes" id="UP001642540"/>
    </source>
</evidence>
<dbReference type="PANTHER" id="PTHR46116">
    <property type="entry name" value="(E3-INDEPENDENT) E2 UBIQUITIN-CONJUGATING ENZYME"/>
    <property type="match status" value="1"/>
</dbReference>
<dbReference type="InterPro" id="IPR016135">
    <property type="entry name" value="UBQ-conjugating_enzyme/RWD"/>
</dbReference>
<dbReference type="InterPro" id="IPR000608">
    <property type="entry name" value="UBC"/>
</dbReference>
<proteinExistence type="predicted"/>
<dbReference type="Proteomes" id="UP001642540">
    <property type="component" value="Unassembled WGS sequence"/>
</dbReference>
<feature type="compositionally biased region" description="Polar residues" evidence="3">
    <location>
        <begin position="550"/>
        <end position="566"/>
    </location>
</feature>
<evidence type="ECO:0000313" key="5">
    <source>
        <dbReference type="EMBL" id="CAL8122747.1"/>
    </source>
</evidence>
<dbReference type="Gene3D" id="3.10.110.10">
    <property type="entry name" value="Ubiquitin Conjugating Enzyme"/>
    <property type="match status" value="1"/>
</dbReference>
<reference evidence="5 6" key="1">
    <citation type="submission" date="2024-08" db="EMBL/GenBank/DDBJ databases">
        <authorList>
            <person name="Cucini C."/>
            <person name="Frati F."/>
        </authorList>
    </citation>
    <scope>NUCLEOTIDE SEQUENCE [LARGE SCALE GENOMIC DNA]</scope>
</reference>
<dbReference type="EMBL" id="CAXLJM020000068">
    <property type="protein sequence ID" value="CAL8122747.1"/>
    <property type="molecule type" value="Genomic_DNA"/>
</dbReference>
<feature type="compositionally biased region" description="Polar residues" evidence="3">
    <location>
        <begin position="515"/>
        <end position="531"/>
    </location>
</feature>
<keyword evidence="6" id="KW-1185">Reference proteome</keyword>
<protein>
    <recommendedName>
        <fullName evidence="4">UBC core domain-containing protein</fullName>
    </recommendedName>
</protein>